<evidence type="ECO:0000313" key="1">
    <source>
        <dbReference type="EMBL" id="TRM64986.1"/>
    </source>
</evidence>
<dbReference type="Proteomes" id="UP000320762">
    <property type="component" value="Unassembled WGS sequence"/>
</dbReference>
<evidence type="ECO:0000313" key="2">
    <source>
        <dbReference type="Proteomes" id="UP000320762"/>
    </source>
</evidence>
<dbReference type="EMBL" id="VDMD01000006">
    <property type="protein sequence ID" value="TRM64986.1"/>
    <property type="molecule type" value="Genomic_DNA"/>
</dbReference>
<accession>A0A550CJM3</accession>
<keyword evidence="2" id="KW-1185">Reference proteome</keyword>
<sequence>MTMLGFGGSGAWWLYDLCNFPKDVRANLSNLLSSDYGLGLTNYRYNFGGGGVNPGRYFLNAAQEVGGDDLEITMFANSAPAALTSGFASCNTGFASVTGNWYGGYLADVLVDERLSKIAYVL</sequence>
<dbReference type="AlphaFoldDB" id="A0A550CJM3"/>
<proteinExistence type="predicted"/>
<organism evidence="1 2">
    <name type="scientific">Schizophyllum amplum</name>
    <dbReference type="NCBI Taxonomy" id="97359"/>
    <lineage>
        <taxon>Eukaryota</taxon>
        <taxon>Fungi</taxon>
        <taxon>Dikarya</taxon>
        <taxon>Basidiomycota</taxon>
        <taxon>Agaricomycotina</taxon>
        <taxon>Agaricomycetes</taxon>
        <taxon>Agaricomycetidae</taxon>
        <taxon>Agaricales</taxon>
        <taxon>Schizophyllaceae</taxon>
        <taxon>Schizophyllum</taxon>
    </lineage>
</organism>
<name>A0A550CJM3_9AGAR</name>
<reference evidence="1 2" key="1">
    <citation type="journal article" date="2019" name="New Phytol.">
        <title>Comparative genomics reveals unique wood-decay strategies and fruiting body development in the Schizophyllaceae.</title>
        <authorList>
            <person name="Almasi E."/>
            <person name="Sahu N."/>
            <person name="Krizsan K."/>
            <person name="Balint B."/>
            <person name="Kovacs G.M."/>
            <person name="Kiss B."/>
            <person name="Cseklye J."/>
            <person name="Drula E."/>
            <person name="Henrissat B."/>
            <person name="Nagy I."/>
            <person name="Chovatia M."/>
            <person name="Adam C."/>
            <person name="LaButti K."/>
            <person name="Lipzen A."/>
            <person name="Riley R."/>
            <person name="Grigoriev I.V."/>
            <person name="Nagy L.G."/>
        </authorList>
    </citation>
    <scope>NUCLEOTIDE SEQUENCE [LARGE SCALE GENOMIC DNA]</scope>
    <source>
        <strain evidence="1 2">NL-1724</strain>
    </source>
</reference>
<dbReference type="Gene3D" id="3.20.20.80">
    <property type="entry name" value="Glycosidases"/>
    <property type="match status" value="1"/>
</dbReference>
<dbReference type="OrthoDB" id="2012278at2759"/>
<gene>
    <name evidence="1" type="ORF">BD626DRAFT_567843</name>
</gene>
<comment type="caution">
    <text evidence="1">The sequence shown here is derived from an EMBL/GenBank/DDBJ whole genome shotgun (WGS) entry which is preliminary data.</text>
</comment>
<protein>
    <submittedName>
        <fullName evidence="1">Uncharacterized protein</fullName>
    </submittedName>
</protein>